<dbReference type="KEGG" id="sat:SYN_03033"/>
<gene>
    <name evidence="1" type="ORF">SYN_03033</name>
</gene>
<dbReference type="eggNOG" id="ENOG5030PV9">
    <property type="taxonomic scope" value="Bacteria"/>
</dbReference>
<proteinExistence type="predicted"/>
<name>Q2LQ03_SYNAS</name>
<sequence>MMEISFPCKRIFTMENLSEQKSGIEKAAEDLFNFAVERDDVKALMTHLDESADIQRSSVEYELQILKIISVGWAVPYYLGNSPQKDLIGACYWQAIQNFSQSLSETFGLLAGQSIDYFQVLRERLDTYVSALQQKLDAPEPAVVIGPEFANACGNRDDVFTVMTGSRMFISTIRSVKQYLENIGVK</sequence>
<organism evidence="1 2">
    <name type="scientific">Syntrophus aciditrophicus (strain SB)</name>
    <dbReference type="NCBI Taxonomy" id="56780"/>
    <lineage>
        <taxon>Bacteria</taxon>
        <taxon>Pseudomonadati</taxon>
        <taxon>Thermodesulfobacteriota</taxon>
        <taxon>Syntrophia</taxon>
        <taxon>Syntrophales</taxon>
        <taxon>Syntrophaceae</taxon>
        <taxon>Syntrophus</taxon>
    </lineage>
</organism>
<dbReference type="Proteomes" id="UP000001933">
    <property type="component" value="Chromosome"/>
</dbReference>
<dbReference type="AlphaFoldDB" id="Q2LQ03"/>
<evidence type="ECO:0000313" key="2">
    <source>
        <dbReference type="Proteomes" id="UP000001933"/>
    </source>
</evidence>
<evidence type="ECO:0000313" key="1">
    <source>
        <dbReference type="EMBL" id="ABC76357.1"/>
    </source>
</evidence>
<dbReference type="EMBL" id="CP000252">
    <property type="protein sequence ID" value="ABC76357.1"/>
    <property type="molecule type" value="Genomic_DNA"/>
</dbReference>
<dbReference type="InParanoid" id="Q2LQ03"/>
<reference evidence="1 2" key="1">
    <citation type="journal article" date="2007" name="Proc. Natl. Acad. Sci. U.S.A.">
        <title>The genome of Syntrophus aciditrophicus: life at the thermodynamic limit of microbial growth.</title>
        <authorList>
            <person name="McInerney M.J."/>
            <person name="Rohlin L."/>
            <person name="Mouttaki H."/>
            <person name="Kim U."/>
            <person name="Krupp R.S."/>
            <person name="Rios-Hernandez L."/>
            <person name="Sieber J."/>
            <person name="Struchtemeyer C.G."/>
            <person name="Bhattacharyya A."/>
            <person name="Campbell J.W."/>
            <person name="Gunsalus R.P."/>
        </authorList>
    </citation>
    <scope>NUCLEOTIDE SEQUENCE [LARGE SCALE GENOMIC DNA]</scope>
    <source>
        <strain evidence="1 2">SB</strain>
    </source>
</reference>
<protein>
    <submittedName>
        <fullName evidence="1">Hypothetical cytosolic protein</fullName>
    </submittedName>
</protein>
<dbReference type="HOGENOM" id="CLU_1515517_0_0_7"/>
<accession>Q2LQ03</accession>
<keyword evidence="2" id="KW-1185">Reference proteome</keyword>